<organism evidence="2 3">
    <name type="scientific">Ataeniobius toweri</name>
    <dbReference type="NCBI Taxonomy" id="208326"/>
    <lineage>
        <taxon>Eukaryota</taxon>
        <taxon>Metazoa</taxon>
        <taxon>Chordata</taxon>
        <taxon>Craniata</taxon>
        <taxon>Vertebrata</taxon>
        <taxon>Euteleostomi</taxon>
        <taxon>Actinopterygii</taxon>
        <taxon>Neopterygii</taxon>
        <taxon>Teleostei</taxon>
        <taxon>Neoteleostei</taxon>
        <taxon>Acanthomorphata</taxon>
        <taxon>Ovalentaria</taxon>
        <taxon>Atherinomorphae</taxon>
        <taxon>Cyprinodontiformes</taxon>
        <taxon>Goodeidae</taxon>
        <taxon>Ataeniobius</taxon>
    </lineage>
</organism>
<evidence type="ECO:0000256" key="1">
    <source>
        <dbReference type="SAM" id="MobiDB-lite"/>
    </source>
</evidence>
<evidence type="ECO:0000313" key="3">
    <source>
        <dbReference type="Proteomes" id="UP001345963"/>
    </source>
</evidence>
<evidence type="ECO:0000313" key="2">
    <source>
        <dbReference type="EMBL" id="MED6239824.1"/>
    </source>
</evidence>
<accession>A0ABU7AP56</accession>
<feature type="region of interest" description="Disordered" evidence="1">
    <location>
        <begin position="12"/>
        <end position="60"/>
    </location>
</feature>
<dbReference type="EMBL" id="JAHUTI010022192">
    <property type="protein sequence ID" value="MED6239824.1"/>
    <property type="molecule type" value="Genomic_DNA"/>
</dbReference>
<proteinExistence type="predicted"/>
<comment type="caution">
    <text evidence="2">The sequence shown here is derived from an EMBL/GenBank/DDBJ whole genome shotgun (WGS) entry which is preliminary data.</text>
</comment>
<sequence>MRLIVLDELHLQGGAAGGDTPSPAADYRKPSGGKSAELEPNRTQSTEPTTPSPDRCTVRNASELLVTGPFC</sequence>
<dbReference type="Proteomes" id="UP001345963">
    <property type="component" value="Unassembled WGS sequence"/>
</dbReference>
<reference evidence="2 3" key="1">
    <citation type="submission" date="2021-07" db="EMBL/GenBank/DDBJ databases">
        <authorList>
            <person name="Palmer J.M."/>
        </authorList>
    </citation>
    <scope>NUCLEOTIDE SEQUENCE [LARGE SCALE GENOMIC DNA]</scope>
    <source>
        <strain evidence="2 3">AT_MEX2019</strain>
        <tissue evidence="2">Muscle</tissue>
    </source>
</reference>
<gene>
    <name evidence="2" type="ORF">ATANTOWER_011693</name>
</gene>
<name>A0ABU7AP56_9TELE</name>
<keyword evidence="3" id="KW-1185">Reference proteome</keyword>
<protein>
    <submittedName>
        <fullName evidence="2">Uncharacterized protein</fullName>
    </submittedName>
</protein>